<dbReference type="GO" id="GO:0003700">
    <property type="term" value="F:DNA-binding transcription factor activity"/>
    <property type="evidence" value="ECO:0007669"/>
    <property type="project" value="InterPro"/>
</dbReference>
<dbReference type="InterPro" id="IPR009057">
    <property type="entry name" value="Homeodomain-like_sf"/>
</dbReference>
<dbReference type="SMART" id="SM00342">
    <property type="entry name" value="HTH_ARAC"/>
    <property type="match status" value="1"/>
</dbReference>
<dbReference type="PANTHER" id="PTHR47893">
    <property type="entry name" value="REGULATORY PROTEIN PCHR"/>
    <property type="match status" value="1"/>
</dbReference>
<gene>
    <name evidence="5" type="ORF">ES676_12725</name>
</gene>
<keyword evidence="2" id="KW-0238">DNA-binding</keyword>
<dbReference type="InterPro" id="IPR018060">
    <property type="entry name" value="HTH_AraC"/>
</dbReference>
<dbReference type="Proteomes" id="UP000323324">
    <property type="component" value="Unassembled WGS sequence"/>
</dbReference>
<name>A0A8H2LFM8_9FLAO</name>
<proteinExistence type="predicted"/>
<organism evidence="5 6">
    <name type="scientific">Bizionia saleffrena</name>
    <dbReference type="NCBI Taxonomy" id="291189"/>
    <lineage>
        <taxon>Bacteria</taxon>
        <taxon>Pseudomonadati</taxon>
        <taxon>Bacteroidota</taxon>
        <taxon>Flavobacteriia</taxon>
        <taxon>Flavobacteriales</taxon>
        <taxon>Flavobacteriaceae</taxon>
        <taxon>Bizionia</taxon>
    </lineage>
</organism>
<dbReference type="Gene3D" id="1.10.10.60">
    <property type="entry name" value="Homeodomain-like"/>
    <property type="match status" value="2"/>
</dbReference>
<dbReference type="Pfam" id="PF12833">
    <property type="entry name" value="HTH_18"/>
    <property type="match status" value="1"/>
</dbReference>
<evidence type="ECO:0000313" key="5">
    <source>
        <dbReference type="EMBL" id="TYB71524.1"/>
    </source>
</evidence>
<evidence type="ECO:0000259" key="4">
    <source>
        <dbReference type="PROSITE" id="PS01124"/>
    </source>
</evidence>
<evidence type="ECO:0000256" key="2">
    <source>
        <dbReference type="ARBA" id="ARBA00023125"/>
    </source>
</evidence>
<dbReference type="InterPro" id="IPR020449">
    <property type="entry name" value="Tscrpt_reg_AraC-type_HTH"/>
</dbReference>
<dbReference type="GO" id="GO:0043565">
    <property type="term" value="F:sequence-specific DNA binding"/>
    <property type="evidence" value="ECO:0007669"/>
    <property type="project" value="InterPro"/>
</dbReference>
<keyword evidence="3" id="KW-0804">Transcription</keyword>
<protein>
    <submittedName>
        <fullName evidence="5">Helix-turn-helix transcriptional regulator</fullName>
    </submittedName>
</protein>
<dbReference type="PROSITE" id="PS01124">
    <property type="entry name" value="HTH_ARAC_FAMILY_2"/>
    <property type="match status" value="1"/>
</dbReference>
<dbReference type="InterPro" id="IPR053142">
    <property type="entry name" value="PchR_regulatory_protein"/>
</dbReference>
<dbReference type="SUPFAM" id="SSF46689">
    <property type="entry name" value="Homeodomain-like"/>
    <property type="match status" value="2"/>
</dbReference>
<keyword evidence="6" id="KW-1185">Reference proteome</keyword>
<accession>A0A8H2LFM8</accession>
<dbReference type="EMBL" id="VSKM01000015">
    <property type="protein sequence ID" value="TYB71524.1"/>
    <property type="molecule type" value="Genomic_DNA"/>
</dbReference>
<dbReference type="PANTHER" id="PTHR47893:SF1">
    <property type="entry name" value="REGULATORY PROTEIN PCHR"/>
    <property type="match status" value="1"/>
</dbReference>
<evidence type="ECO:0000256" key="1">
    <source>
        <dbReference type="ARBA" id="ARBA00023015"/>
    </source>
</evidence>
<dbReference type="RefSeq" id="WP_148370705.1">
    <property type="nucleotide sequence ID" value="NZ_VSKM01000015.1"/>
</dbReference>
<keyword evidence="1" id="KW-0805">Transcription regulation</keyword>
<sequence length="336" mass="38941">MKICKVNSLPLKEVIESLAQCFDVEFHENCDEYFIDLPPTIGIGQIRGVNFDNGLGIINYKCKFFKDVRIDFTIDDVHPVKFIYALKGPVNHRFANETAAHKIAQYKCAIVASESNNGHLLFFEKDKDIEIVSLEINRKVFVETSKCELDGISEDLQKLFRDLKADHTYYHEGYYGLEFKTLLDGIAKYENQKLVRKYYLESIGLQIFIKQLIQHRDDKLGFTESRILRINELNRVEELSKYISENLDSELSVANLSKLSGLNPNKLQKAFKYLYHSTVNEYVTTTRLDTAQKLLMEKDLNVSEVVSVVGFKSFSYFSKIFKEKFKISPSLFRDLK</sequence>
<evidence type="ECO:0000256" key="3">
    <source>
        <dbReference type="ARBA" id="ARBA00023163"/>
    </source>
</evidence>
<feature type="domain" description="HTH araC/xylS-type" evidence="4">
    <location>
        <begin position="237"/>
        <end position="335"/>
    </location>
</feature>
<reference evidence="5 6" key="1">
    <citation type="submission" date="2019-08" db="EMBL/GenBank/DDBJ databases">
        <title>Genomes of Antarctic Bizionia species.</title>
        <authorList>
            <person name="Bowman J.P."/>
        </authorList>
    </citation>
    <scope>NUCLEOTIDE SEQUENCE [LARGE SCALE GENOMIC DNA]</scope>
    <source>
        <strain evidence="5 6">HFD</strain>
    </source>
</reference>
<dbReference type="AlphaFoldDB" id="A0A8H2LFM8"/>
<comment type="caution">
    <text evidence="5">The sequence shown here is derived from an EMBL/GenBank/DDBJ whole genome shotgun (WGS) entry which is preliminary data.</text>
</comment>
<dbReference type="PRINTS" id="PR00032">
    <property type="entry name" value="HTHARAC"/>
</dbReference>
<evidence type="ECO:0000313" key="6">
    <source>
        <dbReference type="Proteomes" id="UP000323324"/>
    </source>
</evidence>